<evidence type="ECO:0000256" key="1">
    <source>
        <dbReference type="ARBA" id="ARBA00022729"/>
    </source>
</evidence>
<dbReference type="SMART" id="SM00560">
    <property type="entry name" value="LamGL"/>
    <property type="match status" value="1"/>
</dbReference>
<dbReference type="InterPro" id="IPR006558">
    <property type="entry name" value="LamG-like"/>
</dbReference>
<dbReference type="GO" id="GO:0000272">
    <property type="term" value="P:polysaccharide catabolic process"/>
    <property type="evidence" value="ECO:0007669"/>
    <property type="project" value="InterPro"/>
</dbReference>
<evidence type="ECO:0000256" key="2">
    <source>
        <dbReference type="ARBA" id="ARBA00023157"/>
    </source>
</evidence>
<dbReference type="InterPro" id="IPR036439">
    <property type="entry name" value="Dockerin_dom_sf"/>
</dbReference>
<name>A0A1U9NLY6_9BACT</name>
<keyword evidence="2" id="KW-1015">Disulfide bond</keyword>
<evidence type="ECO:0000313" key="5">
    <source>
        <dbReference type="EMBL" id="AQT68748.1"/>
    </source>
</evidence>
<dbReference type="InterPro" id="IPR013320">
    <property type="entry name" value="ConA-like_dom_sf"/>
</dbReference>
<feature type="chain" id="PRO_5012346507" evidence="3">
    <location>
        <begin position="24"/>
        <end position="744"/>
    </location>
</feature>
<accession>A0A1U9NLY6</accession>
<dbReference type="STRING" id="1936003.STSP2_01920"/>
<evidence type="ECO:0000256" key="3">
    <source>
        <dbReference type="SAM" id="SignalP"/>
    </source>
</evidence>
<dbReference type="InterPro" id="IPR024078">
    <property type="entry name" value="LmbE-like_dom_sf"/>
</dbReference>
<keyword evidence="1 3" id="KW-0732">Signal</keyword>
<keyword evidence="6" id="KW-1185">Reference proteome</keyword>
<organism evidence="5 6">
    <name type="scientific">Anaerohalosphaera lusitana</name>
    <dbReference type="NCBI Taxonomy" id="1936003"/>
    <lineage>
        <taxon>Bacteria</taxon>
        <taxon>Pseudomonadati</taxon>
        <taxon>Planctomycetota</taxon>
        <taxon>Phycisphaerae</taxon>
        <taxon>Sedimentisphaerales</taxon>
        <taxon>Anaerohalosphaeraceae</taxon>
        <taxon>Anaerohalosphaera</taxon>
    </lineage>
</organism>
<feature type="signal peptide" evidence="3">
    <location>
        <begin position="1"/>
        <end position="23"/>
    </location>
</feature>
<dbReference type="Gene3D" id="3.40.50.10320">
    <property type="entry name" value="LmbE-like"/>
    <property type="match status" value="1"/>
</dbReference>
<dbReference type="AlphaFoldDB" id="A0A1U9NLY6"/>
<dbReference type="EMBL" id="CP019791">
    <property type="protein sequence ID" value="AQT68748.1"/>
    <property type="molecule type" value="Genomic_DNA"/>
</dbReference>
<evidence type="ECO:0000313" key="6">
    <source>
        <dbReference type="Proteomes" id="UP000189674"/>
    </source>
</evidence>
<gene>
    <name evidence="5" type="ORF">STSP2_01920</name>
</gene>
<dbReference type="Gene3D" id="2.60.40.10">
    <property type="entry name" value="Immunoglobulins"/>
    <property type="match status" value="1"/>
</dbReference>
<dbReference type="InterPro" id="IPR013783">
    <property type="entry name" value="Ig-like_fold"/>
</dbReference>
<dbReference type="Gene3D" id="2.60.120.200">
    <property type="match status" value="1"/>
</dbReference>
<dbReference type="Pfam" id="PF13385">
    <property type="entry name" value="Laminin_G_3"/>
    <property type="match status" value="1"/>
</dbReference>
<evidence type="ECO:0000259" key="4">
    <source>
        <dbReference type="SMART" id="SM00560"/>
    </source>
</evidence>
<reference evidence="6" key="1">
    <citation type="submission" date="2017-02" db="EMBL/GenBank/DDBJ databases">
        <title>Comparative genomics and description of representatives of a novel lineage of planctomycetes thriving in anoxic sediments.</title>
        <authorList>
            <person name="Spring S."/>
            <person name="Bunk B."/>
            <person name="Sproer C."/>
        </authorList>
    </citation>
    <scope>NUCLEOTIDE SEQUENCE [LARGE SCALE GENOMIC DNA]</scope>
    <source>
        <strain evidence="6">ST-NAGAB-D1</strain>
    </source>
</reference>
<dbReference type="Gene3D" id="1.10.1330.10">
    <property type="entry name" value="Dockerin domain"/>
    <property type="match status" value="1"/>
</dbReference>
<dbReference type="SUPFAM" id="SSF102588">
    <property type="entry name" value="LmbE-like"/>
    <property type="match status" value="1"/>
</dbReference>
<proteinExistence type="predicted"/>
<dbReference type="RefSeq" id="WP_169853105.1">
    <property type="nucleotide sequence ID" value="NZ_CP019791.1"/>
</dbReference>
<feature type="domain" description="LamG-like jellyroll fold" evidence="4">
    <location>
        <begin position="92"/>
        <end position="232"/>
    </location>
</feature>
<dbReference type="Proteomes" id="UP000189674">
    <property type="component" value="Chromosome"/>
</dbReference>
<dbReference type="KEGG" id="alus:STSP2_01920"/>
<sequence length="744" mass="81069" precursor="true">MRDAWVKVAAVLLLVCCASGITAAEMILHYKMDETAGTLIDQIGGESAEQAGSGHLYGLESLDGLGTAVGLDANGAWRLDVDESAELNNLINDFTVTAWIYLDSAIALSKSGSGSNYHRIIGDDEPWDKDAWSFGIVGDDLLFTKNAIVDARSAGASVPYDQWTHVAAVVSQTEGISFYINGHYDSTVFNTDDLYPGDEVFGIGRSYGGDLAQWFAGKLDEIQVHTDVLSEQTIADIAGILVPLQPVFPSDMSVNIPVDSEPTLEWAAGSDPEITAHVLYFSSDEDWVTNAMPTDSEAVVIDVNSQSYWHDKSLNSATTYYWRIDEIAGSLDDPDKLVTGTVWNFTTESVPAPPCIGYTLNGDIDGDCIVDLDDLLLLAQDWLFTSDNSKTDIDHSGRTDYADLSFIGRDWQTAVNSNDLNLMVISAHPDDEGIFGGGILPYYAQVKQIPVTLLGLVTRNPDGSDPLTSGSTSRVQELRNATDVYAGQEIGSGMDDLFGNYVSGNITLVPAGLIDTGCCSRTPDDSWYDDGDGCGWGSSYGVTEVTPGYGNMLEMIDGRAAVCRVIARQIRWFQPEVVAVVHDFEGDYGHSNHIASLIGLLEAYELAADPDVDIDGLAPWTPQKIYIRGGLWDNRDGIAYQGIVSDGGINPLFHDYMEEQSIDGYSPRNFADWALNEHASQGSPDVSTVFRSGERFDTHHSEWWTLYRSTVGTDTASTFTVDGDTTNSIYENWARGDFLENINY</sequence>
<protein>
    <submittedName>
        <fullName evidence="5">Mycothiol conjugate amidase Mca</fullName>
    </submittedName>
</protein>
<dbReference type="SUPFAM" id="SSF49899">
    <property type="entry name" value="Concanavalin A-like lectins/glucanases"/>
    <property type="match status" value="1"/>
</dbReference>